<dbReference type="EMBL" id="OL539464">
    <property type="protein sequence ID" value="UGO53794.1"/>
    <property type="molecule type" value="Genomic_DNA"/>
</dbReference>
<keyword evidence="2" id="KW-1185">Reference proteome</keyword>
<name>A0AC61TQT4_9CAUD</name>
<protein>
    <submittedName>
        <fullName evidence="1">Uncharacterized protein</fullName>
    </submittedName>
</protein>
<organism evidence="1 2">
    <name type="scientific">Serratia phage vB_SmaS_Stoker</name>
    <dbReference type="NCBI Taxonomy" id="2902692"/>
    <lineage>
        <taxon>Viruses</taxon>
        <taxon>Duplodnaviria</taxon>
        <taxon>Heunggongvirae</taxon>
        <taxon>Uroviricota</taxon>
        <taxon>Caudoviricetes</taxon>
        <taxon>Bonzeevirus</taxon>
        <taxon>Bonzeevirus stocker</taxon>
    </lineage>
</organism>
<dbReference type="Proteomes" id="UP000828796">
    <property type="component" value="Segment"/>
</dbReference>
<evidence type="ECO:0000313" key="1">
    <source>
        <dbReference type="EMBL" id="UGO53794.1"/>
    </source>
</evidence>
<reference evidence="1" key="1">
    <citation type="submission" date="2021-10" db="EMBL/GenBank/DDBJ databases">
        <authorList>
            <person name="Tyson S."/>
            <person name="Davis R."/>
            <person name="Hanis T."/>
            <person name="Alger T."/>
            <person name="Sharma R."/>
            <person name="Melhado E."/>
            <person name="Brundage B."/>
            <person name="Thurgood T."/>
            <person name="Sharma R."/>
            <person name="Grose J."/>
        </authorList>
    </citation>
    <scope>NUCLEOTIDE SEQUENCE</scope>
</reference>
<proteinExistence type="predicted"/>
<gene>
    <name evidence="1" type="ORF">STOKER_47</name>
</gene>
<sequence length="191" mass="21576">MKVSFRGKFGSWLFVFYALPCGLASYRPPVLCLTFSEETIMNKFKAVSEMLKLSTRFEGVNWKITHPVSGNTASISRVSDGKSFRYMSWNSDYRIQDTDCHNTFMGAIGFLTEWFIAQFSIVTRETLVGKVFTVGQKSYKVASFNDLETCVIVEFSPFGSGVGKSYHQNIDSLIKAFRLGTAEIQHEYCGI</sequence>
<evidence type="ECO:0000313" key="2">
    <source>
        <dbReference type="Proteomes" id="UP000828796"/>
    </source>
</evidence>
<accession>A0AC61TQT4</accession>